<dbReference type="Proteomes" id="UP001634394">
    <property type="component" value="Unassembled WGS sequence"/>
</dbReference>
<reference evidence="2 3" key="1">
    <citation type="submission" date="2024-11" db="EMBL/GenBank/DDBJ databases">
        <title>Chromosome-level genome assembly of the freshwater bivalve Anodonta woodiana.</title>
        <authorList>
            <person name="Chen X."/>
        </authorList>
    </citation>
    <scope>NUCLEOTIDE SEQUENCE [LARGE SCALE GENOMIC DNA]</scope>
    <source>
        <strain evidence="2">MN2024</strain>
        <tissue evidence="2">Gills</tissue>
    </source>
</reference>
<name>A0ABD3VGD0_SINWO</name>
<feature type="chain" id="PRO_5044782835" evidence="1">
    <location>
        <begin position="19"/>
        <end position="128"/>
    </location>
</feature>
<proteinExistence type="predicted"/>
<evidence type="ECO:0000313" key="3">
    <source>
        <dbReference type="Proteomes" id="UP001634394"/>
    </source>
</evidence>
<protein>
    <submittedName>
        <fullName evidence="2">Uncharacterized protein</fullName>
    </submittedName>
</protein>
<organism evidence="2 3">
    <name type="scientific">Sinanodonta woodiana</name>
    <name type="common">Chinese pond mussel</name>
    <name type="synonym">Anodonta woodiana</name>
    <dbReference type="NCBI Taxonomy" id="1069815"/>
    <lineage>
        <taxon>Eukaryota</taxon>
        <taxon>Metazoa</taxon>
        <taxon>Spiralia</taxon>
        <taxon>Lophotrochozoa</taxon>
        <taxon>Mollusca</taxon>
        <taxon>Bivalvia</taxon>
        <taxon>Autobranchia</taxon>
        <taxon>Heteroconchia</taxon>
        <taxon>Palaeoheterodonta</taxon>
        <taxon>Unionida</taxon>
        <taxon>Unionoidea</taxon>
        <taxon>Unionidae</taxon>
        <taxon>Unioninae</taxon>
        <taxon>Sinanodonta</taxon>
    </lineage>
</organism>
<comment type="caution">
    <text evidence="2">The sequence shown here is derived from an EMBL/GenBank/DDBJ whole genome shotgun (WGS) entry which is preliminary data.</text>
</comment>
<accession>A0ABD3VGD0</accession>
<feature type="signal peptide" evidence="1">
    <location>
        <begin position="1"/>
        <end position="18"/>
    </location>
</feature>
<sequence>MNLIILFLISQTITASFSIYNSFLDFLGEPSLESDTVSLGSPEQERGYVKNCYANSTYNISWLPKDIDPHGSLLIFANYTNQFMVVGAFTSKKMIRLKNFTGTFKLKISVENENGESLFCGTIETTVL</sequence>
<keyword evidence="3" id="KW-1185">Reference proteome</keyword>
<evidence type="ECO:0000256" key="1">
    <source>
        <dbReference type="SAM" id="SignalP"/>
    </source>
</evidence>
<dbReference type="AlphaFoldDB" id="A0ABD3VGD0"/>
<evidence type="ECO:0000313" key="2">
    <source>
        <dbReference type="EMBL" id="KAL3860146.1"/>
    </source>
</evidence>
<keyword evidence="1" id="KW-0732">Signal</keyword>
<gene>
    <name evidence="2" type="ORF">ACJMK2_010311</name>
</gene>
<dbReference type="EMBL" id="JBJQND010000012">
    <property type="protein sequence ID" value="KAL3860146.1"/>
    <property type="molecule type" value="Genomic_DNA"/>
</dbReference>